<dbReference type="AlphaFoldDB" id="D7CIL4"/>
<gene>
    <name evidence="2" type="ordered locus">Slip_0078</name>
</gene>
<dbReference type="RefSeq" id="WP_013174283.1">
    <property type="nucleotide sequence ID" value="NC_014220.1"/>
</dbReference>
<evidence type="ECO:0000313" key="3">
    <source>
        <dbReference type="Proteomes" id="UP000000378"/>
    </source>
</evidence>
<dbReference type="eggNOG" id="ENOG502ZBUE">
    <property type="taxonomic scope" value="Bacteria"/>
</dbReference>
<dbReference type="Pfam" id="PF08937">
    <property type="entry name" value="ThsB_TIR"/>
    <property type="match status" value="1"/>
</dbReference>
<dbReference type="Proteomes" id="UP000000378">
    <property type="component" value="Chromosome"/>
</dbReference>
<dbReference type="EMBL" id="CP002048">
    <property type="protein sequence ID" value="ADI00879.1"/>
    <property type="molecule type" value="Genomic_DNA"/>
</dbReference>
<reference evidence="3" key="1">
    <citation type="journal article" date="2010" name="Stand. Genomic Sci.">
        <title>Complete genome sequence of Syntrophothermus lipocalidus type strain (TGB-C1T).</title>
        <authorList>
            <consortium name="US DOE Joint Genome Institute (JGI-PGF)"/>
            <person name="Djao O."/>
            <person name="Zhang X."/>
            <person name="Lucas S."/>
            <person name="Lapidus A."/>
            <person name="Glavina Del Rio T."/>
            <person name="Nolan M."/>
            <person name="Tice H."/>
            <person name="Cheng J."/>
            <person name="Han C."/>
            <person name="Tapia R."/>
            <person name="Goodwin L."/>
            <person name="Pitluck S."/>
            <person name="Liolios K."/>
            <person name="Ivanova N."/>
            <person name="Mavromatis K."/>
            <person name="Mikhailova N."/>
            <person name="Ovchinnikova G."/>
            <person name="Pati A."/>
            <person name="Brambilla E."/>
            <person name="Chen A."/>
            <person name="Palaniappan K."/>
            <person name="Land M."/>
            <person name="Hauser L."/>
            <person name="Chang Y."/>
            <person name="Jeffries C."/>
            <person name="Rohde M."/>
            <person name="Sikorski J."/>
            <person name="Spring S."/>
            <person name="Goker M."/>
            <person name="Detter J."/>
            <person name="Woyke T."/>
            <person name="Bristow J."/>
            <person name="Eisen J."/>
            <person name="Markowitz V."/>
            <person name="Hugenholtz P."/>
            <person name="Kyrpides N."/>
            <person name="Klenk H."/>
        </authorList>
    </citation>
    <scope>NUCLEOTIDE SEQUENCE [LARGE SCALE GENOMIC DNA]</scope>
    <source>
        <strain evidence="3">DSM 12680 / TGB-C1</strain>
    </source>
</reference>
<dbReference type="HOGENOM" id="CLU_105336_0_0_9"/>
<dbReference type="KEGG" id="slp:Slip_0078"/>
<evidence type="ECO:0000313" key="2">
    <source>
        <dbReference type="EMBL" id="ADI00879.1"/>
    </source>
</evidence>
<dbReference type="OrthoDB" id="9798540at2"/>
<proteinExistence type="predicted"/>
<sequence length="228" mass="26795">MGRKIFISYKYADSDVRHIKGEWYEINTVRDYVDKIESEIDSSDHIYKGESDAEDLSQLSEETIWSKLKNRIYNSSLTIVMISKNMRESWKSDKNQWIPREVSYSLKETSRISSSGVAVTSKTNALLAVIIPDRNDSYSYFTYNKTCCSSGCRIFLTDQLFDIMKKNMFNQKNPNTQICDNRSIVYFGDHSYMTCVKWDEFIEDMNKYIDKAYEIRDNIDNYEITNSI</sequence>
<dbReference type="InterPro" id="IPR015032">
    <property type="entry name" value="ThsB__TIR-like_domain"/>
</dbReference>
<feature type="domain" description="Thoeris protein ThsB TIR-like" evidence="1">
    <location>
        <begin position="6"/>
        <end position="112"/>
    </location>
</feature>
<accession>D7CIL4</accession>
<organism evidence="2 3">
    <name type="scientific">Syntrophothermus lipocalidus (strain DSM 12680 / TGB-C1)</name>
    <dbReference type="NCBI Taxonomy" id="643648"/>
    <lineage>
        <taxon>Bacteria</taxon>
        <taxon>Bacillati</taxon>
        <taxon>Bacillota</taxon>
        <taxon>Clostridia</taxon>
        <taxon>Eubacteriales</taxon>
        <taxon>Syntrophomonadaceae</taxon>
        <taxon>Syntrophothermus</taxon>
    </lineage>
</organism>
<protein>
    <recommendedName>
        <fullName evidence="1">Thoeris protein ThsB TIR-like domain-containing protein</fullName>
    </recommendedName>
</protein>
<reference evidence="2 3" key="2">
    <citation type="journal article" date="2010" name="Stand. Genomic Sci.">
        <title>Complete genome sequence of Syntrophothermus lipocalidus type strain (TGB-C1).</title>
        <authorList>
            <person name="Djao O.D."/>
            <person name="Zhang X."/>
            <person name="Lucas S."/>
            <person name="Lapidus A."/>
            <person name="Del Rio T.G."/>
            <person name="Nolan M."/>
            <person name="Tice H."/>
            <person name="Cheng J.F."/>
            <person name="Han C."/>
            <person name="Tapia R."/>
            <person name="Goodwin L."/>
            <person name="Pitluck S."/>
            <person name="Liolios K."/>
            <person name="Ivanova N."/>
            <person name="Mavromatis K."/>
            <person name="Mikhailova N."/>
            <person name="Ovchinnikova G."/>
            <person name="Pati A."/>
            <person name="Brambilla E."/>
            <person name="Chen A."/>
            <person name="Palaniappan K."/>
            <person name="Land M."/>
            <person name="Hauser L."/>
            <person name="Chang Y.J."/>
            <person name="Jeffries C.D."/>
            <person name="Rohde M."/>
            <person name="Sikorski J."/>
            <person name="Spring S."/>
            <person name="Goker M."/>
            <person name="Detter J.C."/>
            <person name="Woyke T."/>
            <person name="Bristow J."/>
            <person name="Eisen J.A."/>
            <person name="Markowitz V."/>
            <person name="Hugenholtz P."/>
            <person name="Kyrpides N.C."/>
            <person name="Klenk H.P."/>
        </authorList>
    </citation>
    <scope>NUCLEOTIDE SEQUENCE [LARGE SCALE GENOMIC DNA]</scope>
    <source>
        <strain evidence="3">DSM 12680 / TGB-C1</strain>
    </source>
</reference>
<name>D7CIL4_SYNLT</name>
<keyword evidence="3" id="KW-1185">Reference proteome</keyword>
<evidence type="ECO:0000259" key="1">
    <source>
        <dbReference type="Pfam" id="PF08937"/>
    </source>
</evidence>